<name>A0A160T4I8_9CHLR</name>
<sequence length="78" mass="9073">MARKADQAELKQLDEAITAHPGRRSGTWAGLFKWSREKVNRHLTTLNEQGRLYYEDDEGRLYPANWSESTQKSRYSDG</sequence>
<dbReference type="Proteomes" id="UP000215027">
    <property type="component" value="Chromosome I"/>
</dbReference>
<dbReference type="KEGG" id="pbf:CFX0092_A2441"/>
<organism evidence="1 2">
    <name type="scientific">Candidatus Promineifilum breve</name>
    <dbReference type="NCBI Taxonomy" id="1806508"/>
    <lineage>
        <taxon>Bacteria</taxon>
        <taxon>Bacillati</taxon>
        <taxon>Chloroflexota</taxon>
        <taxon>Ardenticatenia</taxon>
        <taxon>Candidatus Promineifilales</taxon>
        <taxon>Candidatus Promineifilaceae</taxon>
        <taxon>Candidatus Promineifilum</taxon>
    </lineage>
</organism>
<accession>A0A160T4I8</accession>
<evidence type="ECO:0000313" key="2">
    <source>
        <dbReference type="Proteomes" id="UP000215027"/>
    </source>
</evidence>
<proteinExistence type="predicted"/>
<keyword evidence="2" id="KW-1185">Reference proteome</keyword>
<dbReference type="AlphaFoldDB" id="A0A160T4I8"/>
<dbReference type="RefSeq" id="WP_157913106.1">
    <property type="nucleotide sequence ID" value="NZ_LN890655.1"/>
</dbReference>
<reference evidence="1" key="1">
    <citation type="submission" date="2016-01" db="EMBL/GenBank/DDBJ databases">
        <authorList>
            <person name="Mcilroy J.S."/>
            <person name="Karst M S."/>
            <person name="Albertsen M."/>
        </authorList>
    </citation>
    <scope>NUCLEOTIDE SEQUENCE</scope>
    <source>
        <strain evidence="1">Cfx-K</strain>
    </source>
</reference>
<protein>
    <submittedName>
        <fullName evidence="1">Uncharacterized protein</fullName>
    </submittedName>
</protein>
<gene>
    <name evidence="1" type="ORF">CFX0092_A2441</name>
</gene>
<evidence type="ECO:0000313" key="1">
    <source>
        <dbReference type="EMBL" id="CUS04319.2"/>
    </source>
</evidence>
<dbReference type="EMBL" id="LN890655">
    <property type="protein sequence ID" value="CUS04319.2"/>
    <property type="molecule type" value="Genomic_DNA"/>
</dbReference>